<dbReference type="Gene3D" id="3.40.50.300">
    <property type="entry name" value="P-loop containing nucleotide triphosphate hydrolases"/>
    <property type="match status" value="1"/>
</dbReference>
<dbReference type="InterPro" id="IPR014223">
    <property type="entry name" value="ABC_CydC/D"/>
</dbReference>
<dbReference type="PROSITE" id="PS50893">
    <property type="entry name" value="ABC_TRANSPORTER_2"/>
    <property type="match status" value="1"/>
</dbReference>
<dbReference type="RefSeq" id="WP_007472986.1">
    <property type="nucleotide sequence ID" value="NZ_KQ130613.1"/>
</dbReference>
<evidence type="ECO:0000256" key="1">
    <source>
        <dbReference type="ARBA" id="ARBA00004651"/>
    </source>
</evidence>
<dbReference type="PROSITE" id="PS50929">
    <property type="entry name" value="ABC_TM1F"/>
    <property type="match status" value="1"/>
</dbReference>
<sequence>MLKNSWIGPYIKQNLGLFLVVIFLGVLTFSAGAALMFTSGHLISKSSLMPESIMAVYVASVGVRAFGILRSVSKYVERLNSHSLVLRILEKMRVRLYRLLEPQALLLKSRYRTGDILGMLADDIEHIQNFYLTTMLPAVISLFLYAGVIIALGFFSVPFAILILVLIGLLIFVLPGVSILYARGKNAYLKQGRNRLYSQFTDAVFGLSDWMFSGREKSLIEGYEKDEAALLKVETKQFHFVNWRDFFSQLIVGAMVILMVYWSTNEVTDGAFSGTLIAAFTLAIMSLGEAFVPVSSAISDKSLYKDSLDRLDKIEDKTLPSFEAEIEQKRTIETEHVTLQASNLSFQYNEKSPFVLKNFDFELRQGEKVAIIGRSGTGKSTFLKLIQGALLPSEGEVTLNGEKPADLGPQIPKIVSMLNQKAHLFSTTVFNNIRLGNQNATEEEVYAAAKKVQMHDFIMSMPNGYKTQMSEMGARFSGGERSRIALARILLQDTPIVILDEPTVGLDPITERELLHTIFETLEGKSVLWVTHHLVGAEKMNSVLFLEDGDILMKGTHAELMASQPRYKRLYELDRPIKL</sequence>
<keyword evidence="11" id="KW-1185">Reference proteome</keyword>
<dbReference type="InterPro" id="IPR017871">
    <property type="entry name" value="ABC_transporter-like_CS"/>
</dbReference>
<name>A0A0J8J738_9LIST</name>
<proteinExistence type="predicted"/>
<dbReference type="Gene3D" id="1.20.1560.10">
    <property type="entry name" value="ABC transporter type 1, transmembrane domain"/>
    <property type="match status" value="1"/>
</dbReference>
<dbReference type="GO" id="GO:0034775">
    <property type="term" value="P:glutathione transmembrane transport"/>
    <property type="evidence" value="ECO:0007669"/>
    <property type="project" value="InterPro"/>
</dbReference>
<dbReference type="GO" id="GO:0015421">
    <property type="term" value="F:ABC-type oligopeptide transporter activity"/>
    <property type="evidence" value="ECO:0007669"/>
    <property type="project" value="TreeGrafter"/>
</dbReference>
<evidence type="ECO:0000313" key="10">
    <source>
        <dbReference type="EMBL" id="KMT60096.1"/>
    </source>
</evidence>
<dbReference type="GO" id="GO:0016887">
    <property type="term" value="F:ATP hydrolysis activity"/>
    <property type="evidence" value="ECO:0007669"/>
    <property type="project" value="InterPro"/>
</dbReference>
<dbReference type="CDD" id="cd03247">
    <property type="entry name" value="ABCC_cytochrome_bd"/>
    <property type="match status" value="1"/>
</dbReference>
<dbReference type="GO" id="GO:0005886">
    <property type="term" value="C:plasma membrane"/>
    <property type="evidence" value="ECO:0007669"/>
    <property type="project" value="UniProtKB-SubCell"/>
</dbReference>
<gene>
    <name evidence="10" type="ORF">X560_1022</name>
</gene>
<evidence type="ECO:0000256" key="3">
    <source>
        <dbReference type="ARBA" id="ARBA00022741"/>
    </source>
</evidence>
<feature type="transmembrane region" description="Helical" evidence="7">
    <location>
        <begin position="130"/>
        <end position="155"/>
    </location>
</feature>
<keyword evidence="5 7" id="KW-1133">Transmembrane helix</keyword>
<dbReference type="GO" id="GO:0045454">
    <property type="term" value="P:cell redox homeostasis"/>
    <property type="evidence" value="ECO:0007669"/>
    <property type="project" value="InterPro"/>
</dbReference>
<evidence type="ECO:0000259" key="8">
    <source>
        <dbReference type="PROSITE" id="PS50893"/>
    </source>
</evidence>
<dbReference type="InterPro" id="IPR027417">
    <property type="entry name" value="P-loop_NTPase"/>
</dbReference>
<feature type="domain" description="ABC transporter" evidence="8">
    <location>
        <begin position="339"/>
        <end position="573"/>
    </location>
</feature>
<evidence type="ECO:0000256" key="6">
    <source>
        <dbReference type="ARBA" id="ARBA00023136"/>
    </source>
</evidence>
<dbReference type="AlphaFoldDB" id="A0A0J8J738"/>
<dbReference type="InterPro" id="IPR003439">
    <property type="entry name" value="ABC_transporter-like_ATP-bd"/>
</dbReference>
<evidence type="ECO:0000259" key="9">
    <source>
        <dbReference type="PROSITE" id="PS50929"/>
    </source>
</evidence>
<dbReference type="OrthoDB" id="9802264at2"/>
<dbReference type="SUPFAM" id="SSF90123">
    <property type="entry name" value="ABC transporter transmembrane region"/>
    <property type="match status" value="1"/>
</dbReference>
<keyword evidence="6 7" id="KW-0472">Membrane</keyword>
<evidence type="ECO:0000256" key="4">
    <source>
        <dbReference type="ARBA" id="ARBA00022840"/>
    </source>
</evidence>
<dbReference type="Pfam" id="PF00005">
    <property type="entry name" value="ABC_tran"/>
    <property type="match status" value="1"/>
</dbReference>
<comment type="subcellular location">
    <subcellularLocation>
        <location evidence="1">Cell membrane</location>
        <topology evidence="1">Multi-pass membrane protein</topology>
    </subcellularLocation>
</comment>
<dbReference type="SMART" id="SM00382">
    <property type="entry name" value="AAA"/>
    <property type="match status" value="1"/>
</dbReference>
<dbReference type="NCBIfam" id="TIGR02868">
    <property type="entry name" value="CydC"/>
    <property type="match status" value="1"/>
</dbReference>
<dbReference type="GO" id="GO:0005524">
    <property type="term" value="F:ATP binding"/>
    <property type="evidence" value="ECO:0007669"/>
    <property type="project" value="UniProtKB-KW"/>
</dbReference>
<feature type="transmembrane region" description="Helical" evidence="7">
    <location>
        <begin position="161"/>
        <end position="182"/>
    </location>
</feature>
<protein>
    <submittedName>
        <fullName evidence="10">Putative ABC transporter ATP binding protein required for expression of cytochrome BD</fullName>
    </submittedName>
</protein>
<feature type="transmembrane region" description="Helical" evidence="7">
    <location>
        <begin position="270"/>
        <end position="292"/>
    </location>
</feature>
<evidence type="ECO:0000313" key="11">
    <source>
        <dbReference type="Proteomes" id="UP000052258"/>
    </source>
</evidence>
<feature type="transmembrane region" description="Helical" evidence="7">
    <location>
        <begin position="49"/>
        <end position="69"/>
    </location>
</feature>
<evidence type="ECO:0000256" key="5">
    <source>
        <dbReference type="ARBA" id="ARBA00022989"/>
    </source>
</evidence>
<dbReference type="PANTHER" id="PTHR43394:SF1">
    <property type="entry name" value="ATP-BINDING CASSETTE SUB-FAMILY B MEMBER 10, MITOCHONDRIAL"/>
    <property type="match status" value="1"/>
</dbReference>
<dbReference type="PANTHER" id="PTHR43394">
    <property type="entry name" value="ATP-DEPENDENT PERMEASE MDL1, MITOCHONDRIAL"/>
    <property type="match status" value="1"/>
</dbReference>
<dbReference type="Pfam" id="PF00664">
    <property type="entry name" value="ABC_membrane"/>
    <property type="match status" value="1"/>
</dbReference>
<dbReference type="InterPro" id="IPR036640">
    <property type="entry name" value="ABC1_TM_sf"/>
</dbReference>
<dbReference type="PATRIC" id="fig|1430899.3.peg.1053"/>
<feature type="transmembrane region" description="Helical" evidence="7">
    <location>
        <begin position="246"/>
        <end position="264"/>
    </location>
</feature>
<dbReference type="EMBL" id="AZHO01000011">
    <property type="protein sequence ID" value="KMT60096.1"/>
    <property type="molecule type" value="Genomic_DNA"/>
</dbReference>
<keyword evidence="2 7" id="KW-0812">Transmembrane</keyword>
<comment type="caution">
    <text evidence="10">The sequence shown here is derived from an EMBL/GenBank/DDBJ whole genome shotgun (WGS) entry which is preliminary data.</text>
</comment>
<dbReference type="InterPro" id="IPR003593">
    <property type="entry name" value="AAA+_ATPase"/>
</dbReference>
<dbReference type="Proteomes" id="UP000052258">
    <property type="component" value="Unassembled WGS sequence"/>
</dbReference>
<reference evidence="10 11" key="1">
    <citation type="journal article" date="2015" name="Genome Biol. Evol.">
        <title>Comparative Genomics of Listeria Sensu Lato: Genus-Wide Differences in Evolutionary Dynamics and the Progressive Gain of Complex, Potentially Pathogenicity-Related Traits through Lateral Gene Transfer.</title>
        <authorList>
            <person name="Chiara M."/>
            <person name="Caruso M."/>
            <person name="D'Erchia A.M."/>
            <person name="Manzari C."/>
            <person name="Fraccalvieri R."/>
            <person name="Goffredo E."/>
            <person name="Latorre L."/>
            <person name="Miccolupo A."/>
            <person name="Padalino I."/>
            <person name="Santagada G."/>
            <person name="Chiocco D."/>
            <person name="Pesole G."/>
            <person name="Horner D.S."/>
            <person name="Parisi A."/>
        </authorList>
    </citation>
    <scope>NUCLEOTIDE SEQUENCE [LARGE SCALE GENOMIC DNA]</scope>
    <source>
        <strain evidence="10 11">1991</strain>
    </source>
</reference>
<feature type="domain" description="ABC transmembrane type-1" evidence="9">
    <location>
        <begin position="19"/>
        <end position="303"/>
    </location>
</feature>
<dbReference type="PROSITE" id="PS00211">
    <property type="entry name" value="ABC_TRANSPORTER_1"/>
    <property type="match status" value="1"/>
</dbReference>
<accession>A0A0J8J738</accession>
<keyword evidence="3" id="KW-0547">Nucleotide-binding</keyword>
<keyword evidence="4" id="KW-0067">ATP-binding</keyword>
<evidence type="ECO:0000256" key="7">
    <source>
        <dbReference type="SAM" id="Phobius"/>
    </source>
</evidence>
<evidence type="ECO:0000256" key="2">
    <source>
        <dbReference type="ARBA" id="ARBA00022692"/>
    </source>
</evidence>
<dbReference type="SUPFAM" id="SSF52540">
    <property type="entry name" value="P-loop containing nucleoside triphosphate hydrolases"/>
    <property type="match status" value="1"/>
</dbReference>
<organism evidence="10 11">
    <name type="scientific">Listeria fleischmannii 1991</name>
    <dbReference type="NCBI Taxonomy" id="1430899"/>
    <lineage>
        <taxon>Bacteria</taxon>
        <taxon>Bacillati</taxon>
        <taxon>Bacillota</taxon>
        <taxon>Bacilli</taxon>
        <taxon>Bacillales</taxon>
        <taxon>Listeriaceae</taxon>
        <taxon>Listeria</taxon>
    </lineage>
</organism>
<dbReference type="InterPro" id="IPR011527">
    <property type="entry name" value="ABC1_TM_dom"/>
</dbReference>
<feature type="transmembrane region" description="Helical" evidence="7">
    <location>
        <begin position="15"/>
        <end position="37"/>
    </location>
</feature>
<dbReference type="InterPro" id="IPR039421">
    <property type="entry name" value="Type_1_exporter"/>
</dbReference>